<organism evidence="2 3">
    <name type="scientific">Psilocybe cf. subviscida</name>
    <dbReference type="NCBI Taxonomy" id="2480587"/>
    <lineage>
        <taxon>Eukaryota</taxon>
        <taxon>Fungi</taxon>
        <taxon>Dikarya</taxon>
        <taxon>Basidiomycota</taxon>
        <taxon>Agaricomycotina</taxon>
        <taxon>Agaricomycetes</taxon>
        <taxon>Agaricomycetidae</taxon>
        <taxon>Agaricales</taxon>
        <taxon>Agaricineae</taxon>
        <taxon>Strophariaceae</taxon>
        <taxon>Psilocybe</taxon>
    </lineage>
</organism>
<feature type="compositionally biased region" description="Basic and acidic residues" evidence="1">
    <location>
        <begin position="113"/>
        <end position="132"/>
    </location>
</feature>
<comment type="caution">
    <text evidence="2">The sequence shown here is derived from an EMBL/GenBank/DDBJ whole genome shotgun (WGS) entry which is preliminary data.</text>
</comment>
<sequence length="258" mass="28286">MAEGRALLICQRIPECSSLTFTRGTSLEKHILDGHGNAIGMPVSYPSALFLPSRVPFHPAILDLPPLPYKLTTQGSAILPPVPGTTRQNAQQALRAASSLTSIPGTPSKRRPRMQDRDATEGPHAMHVDRSESPPSSPTIEFADLPRLECDWETLSDRPEDQELLRGLYDVQPVMTPWMDVGRPQGIIDLTLPEYIPRPPPASILYDAFVILNNLQDVGGEDDDEPENESTLLPPTQQSDATITTTGKRKRNVPNATS</sequence>
<evidence type="ECO:0000313" key="3">
    <source>
        <dbReference type="Proteomes" id="UP000567179"/>
    </source>
</evidence>
<feature type="region of interest" description="Disordered" evidence="1">
    <location>
        <begin position="96"/>
        <end position="141"/>
    </location>
</feature>
<accession>A0A8H5F8F7</accession>
<name>A0A8H5F8F7_9AGAR</name>
<evidence type="ECO:0000256" key="1">
    <source>
        <dbReference type="SAM" id="MobiDB-lite"/>
    </source>
</evidence>
<dbReference type="Proteomes" id="UP000567179">
    <property type="component" value="Unassembled WGS sequence"/>
</dbReference>
<keyword evidence="3" id="KW-1185">Reference proteome</keyword>
<proteinExistence type="predicted"/>
<feature type="region of interest" description="Disordered" evidence="1">
    <location>
        <begin position="217"/>
        <end position="258"/>
    </location>
</feature>
<feature type="compositionally biased region" description="Polar residues" evidence="1">
    <location>
        <begin position="96"/>
        <end position="105"/>
    </location>
</feature>
<reference evidence="2 3" key="1">
    <citation type="journal article" date="2020" name="ISME J.">
        <title>Uncovering the hidden diversity of litter-decomposition mechanisms in mushroom-forming fungi.</title>
        <authorList>
            <person name="Floudas D."/>
            <person name="Bentzer J."/>
            <person name="Ahren D."/>
            <person name="Johansson T."/>
            <person name="Persson P."/>
            <person name="Tunlid A."/>
        </authorList>
    </citation>
    <scope>NUCLEOTIDE SEQUENCE [LARGE SCALE GENOMIC DNA]</scope>
    <source>
        <strain evidence="2 3">CBS 101986</strain>
    </source>
</reference>
<dbReference type="EMBL" id="JAACJJ010000014">
    <property type="protein sequence ID" value="KAF5327043.1"/>
    <property type="molecule type" value="Genomic_DNA"/>
</dbReference>
<evidence type="ECO:0000313" key="2">
    <source>
        <dbReference type="EMBL" id="KAF5327043.1"/>
    </source>
</evidence>
<dbReference type="AlphaFoldDB" id="A0A8H5F8F7"/>
<feature type="compositionally biased region" description="Acidic residues" evidence="1">
    <location>
        <begin position="219"/>
        <end position="228"/>
    </location>
</feature>
<protein>
    <submittedName>
        <fullName evidence="2">Uncharacterized protein</fullName>
    </submittedName>
</protein>
<gene>
    <name evidence="2" type="ORF">D9619_004874</name>
</gene>
<feature type="compositionally biased region" description="Polar residues" evidence="1">
    <location>
        <begin position="229"/>
        <end position="246"/>
    </location>
</feature>